<comment type="subcellular location">
    <subcellularLocation>
        <location evidence="1">Membrane</location>
    </subcellularLocation>
</comment>
<evidence type="ECO:0000256" key="1">
    <source>
        <dbReference type="ARBA" id="ARBA00004370"/>
    </source>
</evidence>
<accession>A0A0K2VGU9</accession>
<feature type="transmembrane region" description="Helical" evidence="6">
    <location>
        <begin position="98"/>
        <end position="119"/>
    </location>
</feature>
<dbReference type="PRINTS" id="PR00237">
    <property type="entry name" value="GPCRRHODOPSN"/>
</dbReference>
<evidence type="ECO:0000256" key="5">
    <source>
        <dbReference type="ARBA" id="ARBA00023136"/>
    </source>
</evidence>
<evidence type="ECO:0000256" key="3">
    <source>
        <dbReference type="ARBA" id="ARBA00022692"/>
    </source>
</evidence>
<dbReference type="InterPro" id="IPR000276">
    <property type="entry name" value="GPCR_Rhodpsn"/>
</dbReference>
<dbReference type="InterPro" id="IPR017452">
    <property type="entry name" value="GPCR_Rhodpsn_7TM"/>
</dbReference>
<feature type="domain" description="G-protein coupled receptors family 1 profile" evidence="7">
    <location>
        <begin position="39"/>
        <end position="316"/>
    </location>
</feature>
<feature type="transmembrane region" description="Helical" evidence="6">
    <location>
        <begin position="200"/>
        <end position="223"/>
    </location>
</feature>
<reference evidence="8" key="1">
    <citation type="submission" date="2014-05" db="EMBL/GenBank/DDBJ databases">
        <authorList>
            <person name="Chronopoulou M."/>
        </authorList>
    </citation>
    <scope>NUCLEOTIDE SEQUENCE</scope>
    <source>
        <tissue evidence="8">Whole organism</tissue>
    </source>
</reference>
<evidence type="ECO:0000259" key="7">
    <source>
        <dbReference type="PROSITE" id="PS50262"/>
    </source>
</evidence>
<proteinExistence type="inferred from homology"/>
<feature type="transmembrane region" description="Helical" evidence="6">
    <location>
        <begin position="293"/>
        <end position="319"/>
    </location>
</feature>
<feature type="non-terminal residue" evidence="8">
    <location>
        <position position="1"/>
    </location>
</feature>
<keyword evidence="3 6" id="KW-0812">Transmembrane</keyword>
<evidence type="ECO:0000256" key="4">
    <source>
        <dbReference type="ARBA" id="ARBA00022989"/>
    </source>
</evidence>
<keyword evidence="5 6" id="KW-0472">Membrane</keyword>
<dbReference type="InterPro" id="IPR052954">
    <property type="entry name" value="GPCR-Ligand_Int"/>
</dbReference>
<dbReference type="GO" id="GO:0004930">
    <property type="term" value="F:G protein-coupled receptor activity"/>
    <property type="evidence" value="ECO:0007669"/>
    <property type="project" value="InterPro"/>
</dbReference>
<evidence type="ECO:0000256" key="2">
    <source>
        <dbReference type="ARBA" id="ARBA00010663"/>
    </source>
</evidence>
<dbReference type="AlphaFoldDB" id="A0A0K2VGU9"/>
<name>A0A0K2VGU9_LEPSM</name>
<evidence type="ECO:0000313" key="8">
    <source>
        <dbReference type="EMBL" id="CDW49679.1"/>
    </source>
</evidence>
<dbReference type="PANTHER" id="PTHR46641">
    <property type="entry name" value="FMRFAMIDE RECEPTOR-RELATED"/>
    <property type="match status" value="1"/>
</dbReference>
<feature type="transmembrane region" description="Helical" evidence="6">
    <location>
        <begin position="59"/>
        <end position="78"/>
    </location>
</feature>
<protein>
    <recommendedName>
        <fullName evidence="7">G-protein coupled receptors family 1 profile domain-containing protein</fullName>
    </recommendedName>
</protein>
<comment type="similarity">
    <text evidence="2">Belongs to the G-protein coupled receptor 1 family.</text>
</comment>
<dbReference type="SUPFAM" id="SSF81321">
    <property type="entry name" value="Family A G protein-coupled receptor-like"/>
    <property type="match status" value="1"/>
</dbReference>
<feature type="transmembrane region" description="Helical" evidence="6">
    <location>
        <begin position="249"/>
        <end position="273"/>
    </location>
</feature>
<feature type="transmembrane region" description="Helical" evidence="6">
    <location>
        <begin position="140"/>
        <end position="158"/>
    </location>
</feature>
<dbReference type="GO" id="GO:0016020">
    <property type="term" value="C:membrane"/>
    <property type="evidence" value="ECO:0007669"/>
    <property type="project" value="UniProtKB-SubCell"/>
</dbReference>
<keyword evidence="4 6" id="KW-1133">Transmembrane helix</keyword>
<organism evidence="8">
    <name type="scientific">Lepeophtheirus salmonis</name>
    <name type="common">Salmon louse</name>
    <name type="synonym">Caligus salmonis</name>
    <dbReference type="NCBI Taxonomy" id="72036"/>
    <lineage>
        <taxon>Eukaryota</taxon>
        <taxon>Metazoa</taxon>
        <taxon>Ecdysozoa</taxon>
        <taxon>Arthropoda</taxon>
        <taxon>Crustacea</taxon>
        <taxon>Multicrustacea</taxon>
        <taxon>Hexanauplia</taxon>
        <taxon>Copepoda</taxon>
        <taxon>Siphonostomatoida</taxon>
        <taxon>Caligidae</taxon>
        <taxon>Lepeophtheirus</taxon>
    </lineage>
</organism>
<dbReference type="Gene3D" id="1.20.1070.10">
    <property type="entry name" value="Rhodopsin 7-helix transmembrane proteins"/>
    <property type="match status" value="1"/>
</dbReference>
<sequence>YDSLEEVCDFFSDSKWIDVFRFWVEGVCLTLFSLLAIITNIISIIVFVRRKIKNSFDGFILVLAVIDALFCLFTMVDLSFVRVFNMNGIVYTFLFPWFLYPITNSLLCASIYMTVLLGLERFIAVCFPYYHRNLTLSKMFKYRVSAQASLVILFSLLLNVPKFFETTITSSSSPDGDLRYSIEFTSFSNNPHYIRYYNTITQTLITGVIPFLALLFFNIRIYIRLRQTRNRFLGNRQTTSAKEAKDFQLAFVLVGIVCVFLLTNSLRLFLNVYEWTYVDTMIRCKEKFRPSSWIILTTIVSHLLLILNGGNNFLMYCILNRNMRTDILKLFRISHSQILVSGAPDLVEMNKFVISKRKEVVLG</sequence>
<dbReference type="OrthoDB" id="10011262at2759"/>
<feature type="transmembrane region" description="Helical" evidence="6">
    <location>
        <begin position="20"/>
        <end position="47"/>
    </location>
</feature>
<dbReference type="EMBL" id="HACA01032318">
    <property type="protein sequence ID" value="CDW49679.1"/>
    <property type="molecule type" value="Transcribed_RNA"/>
</dbReference>
<dbReference type="CDD" id="cd14978">
    <property type="entry name" value="7tmA_FMRFamide_R-like"/>
    <property type="match status" value="1"/>
</dbReference>
<dbReference type="PANTHER" id="PTHR46641:SF2">
    <property type="entry name" value="FMRFAMIDE RECEPTOR"/>
    <property type="match status" value="1"/>
</dbReference>
<dbReference type="PROSITE" id="PS50262">
    <property type="entry name" value="G_PROTEIN_RECEP_F1_2"/>
    <property type="match status" value="1"/>
</dbReference>
<evidence type="ECO:0000256" key="6">
    <source>
        <dbReference type="SAM" id="Phobius"/>
    </source>
</evidence>
<dbReference type="Pfam" id="PF00001">
    <property type="entry name" value="7tm_1"/>
    <property type="match status" value="1"/>
</dbReference>